<dbReference type="AlphaFoldDB" id="A0A7S1BQT3"/>
<feature type="region of interest" description="Disordered" evidence="1">
    <location>
        <begin position="37"/>
        <end position="60"/>
    </location>
</feature>
<feature type="compositionally biased region" description="Basic and acidic residues" evidence="1">
    <location>
        <begin position="37"/>
        <end position="46"/>
    </location>
</feature>
<feature type="region of interest" description="Disordered" evidence="1">
    <location>
        <begin position="74"/>
        <end position="108"/>
    </location>
</feature>
<proteinExistence type="predicted"/>
<gene>
    <name evidence="2" type="ORF">CHYS00102_LOCUS22258</name>
</gene>
<sequence length="294" mass="34611">MIVTKPTANSVTEFSRKWGEMSGDDLKEYEERITKLKLKENKETEPSKNMNRMKGNEETELSKIMDTYQEKAKEPLHYKKLEKTNDLKDKTEEKRHDSSVSSSNSTDVRDQTISTFQLPENIYEYMDESFRCSSVKSNILDLKTENFANCSSWSIFNHEEVKDEVISENKGKGYIKCEKTKLLELEALENSLQEFATELSHDLITSDERSQNLEEALNSIHKDIELIKNNVKQKPCQNYWIEHWIPFKNWVINWNSNKRLNLIDKKLEYLITVADTEKPPTKIPPKTWMSFFKF</sequence>
<dbReference type="EMBL" id="HBFR01030604">
    <property type="protein sequence ID" value="CAD8895044.1"/>
    <property type="molecule type" value="Transcribed_RNA"/>
</dbReference>
<reference evidence="2" key="1">
    <citation type="submission" date="2021-01" db="EMBL/GenBank/DDBJ databases">
        <authorList>
            <person name="Corre E."/>
            <person name="Pelletier E."/>
            <person name="Niang G."/>
            <person name="Scheremetjew M."/>
            <person name="Finn R."/>
            <person name="Kale V."/>
            <person name="Holt S."/>
            <person name="Cochrane G."/>
            <person name="Meng A."/>
            <person name="Brown T."/>
            <person name="Cohen L."/>
        </authorList>
    </citation>
    <scope>NUCLEOTIDE SEQUENCE</scope>
    <source>
        <strain evidence="2">308</strain>
    </source>
</reference>
<name>A0A7S1BQT3_9STRA</name>
<feature type="compositionally biased region" description="Basic and acidic residues" evidence="1">
    <location>
        <begin position="74"/>
        <end position="98"/>
    </location>
</feature>
<evidence type="ECO:0000256" key="1">
    <source>
        <dbReference type="SAM" id="MobiDB-lite"/>
    </source>
</evidence>
<evidence type="ECO:0000313" key="2">
    <source>
        <dbReference type="EMBL" id="CAD8895044.1"/>
    </source>
</evidence>
<accession>A0A7S1BQT3</accession>
<organism evidence="2">
    <name type="scientific">Corethron hystrix</name>
    <dbReference type="NCBI Taxonomy" id="216773"/>
    <lineage>
        <taxon>Eukaryota</taxon>
        <taxon>Sar</taxon>
        <taxon>Stramenopiles</taxon>
        <taxon>Ochrophyta</taxon>
        <taxon>Bacillariophyta</taxon>
        <taxon>Coscinodiscophyceae</taxon>
        <taxon>Corethrophycidae</taxon>
        <taxon>Corethrales</taxon>
        <taxon>Corethraceae</taxon>
        <taxon>Corethron</taxon>
    </lineage>
</organism>
<protein>
    <submittedName>
        <fullName evidence="2">Uncharacterized protein</fullName>
    </submittedName>
</protein>